<dbReference type="AlphaFoldDB" id="H5XBX0"/>
<keyword evidence="3" id="KW-0479">Metal-binding</keyword>
<feature type="domain" description="Plastocyanin-like" evidence="11">
    <location>
        <begin position="357"/>
        <end position="475"/>
    </location>
</feature>
<keyword evidence="4" id="KW-0560">Oxidoreductase</keyword>
<evidence type="ECO:0000256" key="6">
    <source>
        <dbReference type="ARBA" id="ARBA00041027"/>
    </source>
</evidence>
<dbReference type="Pfam" id="PF07731">
    <property type="entry name" value="Cu-oxidase_2"/>
    <property type="match status" value="1"/>
</dbReference>
<dbReference type="eggNOG" id="COG2132">
    <property type="taxonomic scope" value="Bacteria"/>
</dbReference>
<evidence type="ECO:0000259" key="12">
    <source>
        <dbReference type="Pfam" id="PF07732"/>
    </source>
</evidence>
<dbReference type="OrthoDB" id="345021at2"/>
<keyword evidence="14" id="KW-1185">Reference proteome</keyword>
<protein>
    <recommendedName>
        <fullName evidence="6">Multicopper oxidase CueO</fullName>
        <ecNumber evidence="5">1.16.3.4</ecNumber>
    </recommendedName>
    <alternativeName>
        <fullName evidence="7">Copper efflux oxidase</fullName>
    </alternativeName>
    <alternativeName>
        <fullName evidence="8">Cuprous oxidase</fullName>
    </alternativeName>
</protein>
<dbReference type="Gene3D" id="2.60.40.420">
    <property type="entry name" value="Cupredoxins - blue copper proteins"/>
    <property type="match status" value="3"/>
</dbReference>
<dbReference type="InterPro" id="IPR006311">
    <property type="entry name" value="TAT_signal"/>
</dbReference>
<dbReference type="InterPro" id="IPR002355">
    <property type="entry name" value="Cu_oxidase_Cu_BS"/>
</dbReference>
<evidence type="ECO:0000256" key="8">
    <source>
        <dbReference type="ARBA" id="ARBA00043090"/>
    </source>
</evidence>
<comment type="catalytic activity">
    <reaction evidence="9">
        <text>4 Cu(+) + O2 + 4 H(+) = 4 Cu(2+) + 2 H2O</text>
        <dbReference type="Rhea" id="RHEA:30083"/>
        <dbReference type="ChEBI" id="CHEBI:15377"/>
        <dbReference type="ChEBI" id="CHEBI:15378"/>
        <dbReference type="ChEBI" id="CHEBI:15379"/>
        <dbReference type="ChEBI" id="CHEBI:29036"/>
        <dbReference type="ChEBI" id="CHEBI:49552"/>
        <dbReference type="EC" id="1.16.3.4"/>
    </reaction>
    <physiologicalReaction direction="left-to-right" evidence="9">
        <dbReference type="Rhea" id="RHEA:30084"/>
    </physiologicalReaction>
</comment>
<dbReference type="InterPro" id="IPR001117">
    <property type="entry name" value="Cu-oxidase_2nd"/>
</dbReference>
<evidence type="ECO:0000259" key="11">
    <source>
        <dbReference type="Pfam" id="PF07731"/>
    </source>
</evidence>
<dbReference type="EMBL" id="CM001439">
    <property type="protein sequence ID" value="EHR52757.1"/>
    <property type="molecule type" value="Genomic_DNA"/>
</dbReference>
<dbReference type="InterPro" id="IPR045087">
    <property type="entry name" value="Cu-oxidase_fam"/>
</dbReference>
<dbReference type="PROSITE" id="PS00080">
    <property type="entry name" value="MULTICOPPER_OXIDASE2"/>
    <property type="match status" value="1"/>
</dbReference>
<dbReference type="PANTHER" id="PTHR48267">
    <property type="entry name" value="CUPREDOXIN SUPERFAMILY PROTEIN"/>
    <property type="match status" value="1"/>
</dbReference>
<dbReference type="EC" id="1.16.3.4" evidence="5"/>
<gene>
    <name evidence="13" type="ORF">SacmaDRAFT_4574</name>
</gene>
<dbReference type="SUPFAM" id="SSF49503">
    <property type="entry name" value="Cupredoxins"/>
    <property type="match status" value="3"/>
</dbReference>
<reference evidence="13 14" key="1">
    <citation type="journal article" date="2012" name="Stand. Genomic Sci.">
        <title>Genome sequence of the ocean sediment bacterium Saccharomonospora marina type strain (XMU15(T)).</title>
        <authorList>
            <person name="Klenk H.P."/>
            <person name="Lu M."/>
            <person name="Lucas S."/>
            <person name="Lapidus A."/>
            <person name="Copeland A."/>
            <person name="Pitluck S."/>
            <person name="Goodwin L.A."/>
            <person name="Han C."/>
            <person name="Tapia R."/>
            <person name="Brambilla E.M."/>
            <person name="Potter G."/>
            <person name="Land M."/>
            <person name="Ivanova N."/>
            <person name="Rohde M."/>
            <person name="Goker M."/>
            <person name="Detter J.C."/>
            <person name="Li W.J."/>
            <person name="Kyrpides N.C."/>
            <person name="Woyke T."/>
        </authorList>
    </citation>
    <scope>NUCLEOTIDE SEQUENCE [LARGE SCALE GENOMIC DNA]</scope>
    <source>
        <strain evidence="13 14">XMU15</strain>
    </source>
</reference>
<dbReference type="InterPro" id="IPR011707">
    <property type="entry name" value="Cu-oxidase-like_N"/>
</dbReference>
<sequence length="477" mass="52978">MTTSRMPFSRRNILALGAMSTAGLAGSVLSYRSAFGTSLPERGSSRSFTPFSVPMPIPPVLRPHAVHGDTDLYRLAVRQAQVEILPGTTTPVLGYGGDFVGPTILASSGRKVGIVFDNSLDRATNVHLHGGHVAAASDGHPMDLIQPDGSKYYEYENRQQGATLWYHDHSHGTEAEHVYRGLSGFYLIQDPEEKHLRLPCGSYDVPIMLRDALFDDDANMVYGDPTQRPTVLVNGAHQPYFRVARRKYRLRFLNAATERRFALNLDGVPMTKIGSDGGLLASPVPVTEHDLSAGERVEFVIDFGQHPIGTQLLLADGTLPILRFDVVADSVDHSRLPDRLRALPPLPRPRVNREITLSFDMSGDPVGLVNGKPFDPARVDFRVRRGDTEIWNVSNGDGEHGFHHNFHLHLEQFEVLDRDGAPPWESDRGLKDTIYVPPGSSARLKTRFTDYLGKYVYHCHFLEHSAVGMMAQFEVVR</sequence>
<dbReference type="HOGENOM" id="CLU_009100_2_2_11"/>
<feature type="domain" description="Plastocyanin-like" evidence="12">
    <location>
        <begin position="77"/>
        <end position="192"/>
    </location>
</feature>
<evidence type="ECO:0000256" key="5">
    <source>
        <dbReference type="ARBA" id="ARBA00038978"/>
    </source>
</evidence>
<evidence type="ECO:0000256" key="1">
    <source>
        <dbReference type="ARBA" id="ARBA00010609"/>
    </source>
</evidence>
<dbReference type="Proteomes" id="UP000004926">
    <property type="component" value="Chromosome"/>
</dbReference>
<dbReference type="PROSITE" id="PS51318">
    <property type="entry name" value="TAT"/>
    <property type="match status" value="1"/>
</dbReference>
<dbReference type="PANTHER" id="PTHR48267:SF1">
    <property type="entry name" value="BILIRUBIN OXIDASE"/>
    <property type="match status" value="1"/>
</dbReference>
<dbReference type="CDD" id="cd13890">
    <property type="entry name" value="CuRO_3_CueO_FtsP"/>
    <property type="match status" value="1"/>
</dbReference>
<evidence type="ECO:0000313" key="13">
    <source>
        <dbReference type="EMBL" id="EHR52757.1"/>
    </source>
</evidence>
<organism evidence="13 14">
    <name type="scientific">Saccharomonospora marina XMU15</name>
    <dbReference type="NCBI Taxonomy" id="882083"/>
    <lineage>
        <taxon>Bacteria</taxon>
        <taxon>Bacillati</taxon>
        <taxon>Actinomycetota</taxon>
        <taxon>Actinomycetes</taxon>
        <taxon>Pseudonocardiales</taxon>
        <taxon>Pseudonocardiaceae</taxon>
        <taxon>Saccharomonospora</taxon>
    </lineage>
</organism>
<dbReference type="GO" id="GO:0005507">
    <property type="term" value="F:copper ion binding"/>
    <property type="evidence" value="ECO:0007669"/>
    <property type="project" value="InterPro"/>
</dbReference>
<comment type="similarity">
    <text evidence="1">Belongs to the multicopper oxidase family.</text>
</comment>
<evidence type="ECO:0000256" key="2">
    <source>
        <dbReference type="ARBA" id="ARBA00011245"/>
    </source>
</evidence>
<dbReference type="Pfam" id="PF07732">
    <property type="entry name" value="Cu-oxidase_3"/>
    <property type="match status" value="1"/>
</dbReference>
<evidence type="ECO:0000259" key="10">
    <source>
        <dbReference type="Pfam" id="PF00394"/>
    </source>
</evidence>
<evidence type="ECO:0000313" key="14">
    <source>
        <dbReference type="Proteomes" id="UP000004926"/>
    </source>
</evidence>
<feature type="domain" description="Plastocyanin-like" evidence="10">
    <location>
        <begin position="228"/>
        <end position="309"/>
    </location>
</feature>
<accession>H5XBX0</accession>
<dbReference type="InterPro" id="IPR011706">
    <property type="entry name" value="Cu-oxidase_C"/>
</dbReference>
<dbReference type="InterPro" id="IPR008972">
    <property type="entry name" value="Cupredoxin"/>
</dbReference>
<evidence type="ECO:0000256" key="4">
    <source>
        <dbReference type="ARBA" id="ARBA00023002"/>
    </source>
</evidence>
<dbReference type="Pfam" id="PF00394">
    <property type="entry name" value="Cu-oxidase"/>
    <property type="match status" value="1"/>
</dbReference>
<evidence type="ECO:0000256" key="9">
    <source>
        <dbReference type="ARBA" id="ARBA00048092"/>
    </source>
</evidence>
<evidence type="ECO:0000256" key="3">
    <source>
        <dbReference type="ARBA" id="ARBA00022723"/>
    </source>
</evidence>
<comment type="subunit">
    <text evidence="2">Monomer.</text>
</comment>
<proteinExistence type="inferred from homology"/>
<evidence type="ECO:0000256" key="7">
    <source>
        <dbReference type="ARBA" id="ARBA00042896"/>
    </source>
</evidence>
<name>H5XBX0_9PSEU</name>
<dbReference type="GO" id="GO:0016491">
    <property type="term" value="F:oxidoreductase activity"/>
    <property type="evidence" value="ECO:0007669"/>
    <property type="project" value="UniProtKB-KW"/>
</dbReference>
<dbReference type="STRING" id="882083.SacmaDRAFT_4574"/>